<dbReference type="EMBL" id="VWLB01000005">
    <property type="protein sequence ID" value="KAA3930463.1"/>
    <property type="molecule type" value="Genomic_DNA"/>
</dbReference>
<evidence type="ECO:0000313" key="19">
    <source>
        <dbReference type="Proteomes" id="UP000460135"/>
    </source>
</evidence>
<evidence type="ECO:0000313" key="4">
    <source>
        <dbReference type="EMBL" id="KAA4539755.1"/>
    </source>
</evidence>
<dbReference type="Proteomes" id="UP000283329">
    <property type="component" value="Unassembled WGS sequence"/>
</dbReference>
<evidence type="ECO:0000313" key="12">
    <source>
        <dbReference type="EMBL" id="RHH48264.1"/>
    </source>
</evidence>
<protein>
    <submittedName>
        <fullName evidence="2">Uncharacterized protein</fullName>
    </submittedName>
</protein>
<evidence type="ECO:0000313" key="11">
    <source>
        <dbReference type="EMBL" id="RGX07643.1"/>
    </source>
</evidence>
<evidence type="ECO:0000313" key="13">
    <source>
        <dbReference type="Proteomes" id="UP000266492"/>
    </source>
</evidence>
<comment type="caution">
    <text evidence="2">The sequence shown here is derived from an EMBL/GenBank/DDBJ whole genome shotgun (WGS) entry which is preliminary data.</text>
</comment>
<evidence type="ECO:0000313" key="5">
    <source>
        <dbReference type="EMBL" id="KAA4625539.1"/>
    </source>
</evidence>
<evidence type="ECO:0000313" key="21">
    <source>
        <dbReference type="Proteomes" id="UP000478493"/>
    </source>
</evidence>
<dbReference type="KEGG" id="boa:Bovatus_01078"/>
<dbReference type="EMBL" id="QRVZ01000009">
    <property type="protein sequence ID" value="RGS83307.1"/>
    <property type="molecule type" value="Genomic_DNA"/>
</dbReference>
<dbReference type="Proteomes" id="UP000460135">
    <property type="component" value="Unassembled WGS sequence"/>
</dbReference>
<dbReference type="EMBL" id="VWKB01000046">
    <property type="protein sequence ID" value="KAA4090265.1"/>
    <property type="molecule type" value="Genomic_DNA"/>
</dbReference>
<dbReference type="EMBL" id="QSBI01000026">
    <property type="protein sequence ID" value="RGX07643.1"/>
    <property type="molecule type" value="Genomic_DNA"/>
</dbReference>
<evidence type="ECO:0000313" key="7">
    <source>
        <dbReference type="EMBL" id="MDC2407906.1"/>
    </source>
</evidence>
<dbReference type="Proteomes" id="UP001219389">
    <property type="component" value="Unassembled WGS sequence"/>
</dbReference>
<evidence type="ECO:0000313" key="15">
    <source>
        <dbReference type="Proteomes" id="UP000286031"/>
    </source>
</evidence>
<reference evidence="16 17" key="2">
    <citation type="journal article" date="2019" name="Nat. Med.">
        <title>A library of human gut bacterial isolates paired with longitudinal multiomics data enables mechanistic microbiome research.</title>
        <authorList>
            <person name="Poyet M."/>
            <person name="Groussin M."/>
            <person name="Gibbons S.M."/>
            <person name="Avila-Pacheco J."/>
            <person name="Jiang X."/>
            <person name="Kearney S.M."/>
            <person name="Perrotta A.R."/>
            <person name="Berdy B."/>
            <person name="Zhao S."/>
            <person name="Lieberman T.D."/>
            <person name="Swanson P.K."/>
            <person name="Smith M."/>
            <person name="Roesemann S."/>
            <person name="Alexander J.E."/>
            <person name="Rich S.A."/>
            <person name="Livny J."/>
            <person name="Vlamakis H."/>
            <person name="Clish C."/>
            <person name="Bullock K."/>
            <person name="Deik A."/>
            <person name="Scott J."/>
            <person name="Pierce K.A."/>
            <person name="Xavier R.J."/>
            <person name="Alm E.J."/>
        </authorList>
    </citation>
    <scope>NUCLEOTIDE SEQUENCE [LARGE SCALE GENOMIC DNA]</scope>
    <source>
        <strain evidence="3 20">BIOML-A134</strain>
        <strain evidence="6 18">BIOML-A14</strain>
        <strain evidence="5 17">BIOML-A15</strain>
        <strain evidence="2 16">BIOML-A160</strain>
        <strain evidence="1 19">BIOML-A183</strain>
        <strain evidence="4 21">BIOML-A41</strain>
    </source>
</reference>
<evidence type="ECO:0000313" key="10">
    <source>
        <dbReference type="EMBL" id="RGS83307.1"/>
    </source>
</evidence>
<keyword evidence="20" id="KW-1185">Reference proteome</keyword>
<evidence type="ECO:0000313" key="16">
    <source>
        <dbReference type="Proteomes" id="UP000365824"/>
    </source>
</evidence>
<evidence type="ECO:0000313" key="14">
    <source>
        <dbReference type="Proteomes" id="UP000283329"/>
    </source>
</evidence>
<evidence type="ECO:0000313" key="9">
    <source>
        <dbReference type="EMBL" id="MDC7956783.1"/>
    </source>
</evidence>
<reference evidence="7" key="3">
    <citation type="submission" date="2022-10" db="EMBL/GenBank/DDBJ databases">
        <title>Human gut microbiome strain richness.</title>
        <authorList>
            <person name="Chen-Liaw A."/>
        </authorList>
    </citation>
    <scope>NUCLEOTIDE SEQUENCE</scope>
    <source>
        <strain evidence="8">BSD2780120875st1_E1_BSD2780120875_150330</strain>
        <strain evidence="7">F7_m1001271B151109d0_201107</strain>
        <strain evidence="9">RTP21484st1_H8_RTP21484_190118</strain>
    </source>
</reference>
<dbReference type="Proteomes" id="UP000286031">
    <property type="component" value="Unassembled WGS sequence"/>
</dbReference>
<dbReference type="EMBL" id="JAQNZF010000028">
    <property type="protein sequence ID" value="MDC2744237.1"/>
    <property type="molecule type" value="Genomic_DNA"/>
</dbReference>
<name>A0A139KYG5_BACOV</name>
<dbReference type="EMBL" id="VWFO01000034">
    <property type="protein sequence ID" value="KAA4661853.1"/>
    <property type="molecule type" value="Genomic_DNA"/>
</dbReference>
<dbReference type="Proteomes" id="UP000435985">
    <property type="component" value="Unassembled WGS sequence"/>
</dbReference>
<accession>A0A139KYG5</accession>
<dbReference type="EMBL" id="VWGP01000004">
    <property type="protein sequence ID" value="KAA4539755.1"/>
    <property type="molecule type" value="Genomic_DNA"/>
</dbReference>
<organism evidence="2 16">
    <name type="scientific">Bacteroides ovatus</name>
    <dbReference type="NCBI Taxonomy" id="28116"/>
    <lineage>
        <taxon>Bacteria</taxon>
        <taxon>Pseudomonadati</taxon>
        <taxon>Bacteroidota</taxon>
        <taxon>Bacteroidia</taxon>
        <taxon>Bacteroidales</taxon>
        <taxon>Bacteroidaceae</taxon>
        <taxon>Bacteroides</taxon>
    </lineage>
</organism>
<evidence type="ECO:0000313" key="3">
    <source>
        <dbReference type="EMBL" id="KAA4090265.1"/>
    </source>
</evidence>
<evidence type="ECO:0000313" key="18">
    <source>
        <dbReference type="Proteomes" id="UP000435985"/>
    </source>
</evidence>
<evidence type="ECO:0000313" key="17">
    <source>
        <dbReference type="Proteomes" id="UP000424805"/>
    </source>
</evidence>
<sequence length="88" mass="10125">MNKTISYKESTAIAIQAMISAARKDEYADRKRKSGFPQNRKKRDVTLKDVREWNKRRNYKEDAGIAVNAMMASAINDPYVDLNPPSKF</sequence>
<dbReference type="EMBL" id="QRJR01000006">
    <property type="protein sequence ID" value="RHH48264.1"/>
    <property type="molecule type" value="Genomic_DNA"/>
</dbReference>
<dbReference type="Proteomes" id="UP000478493">
    <property type="component" value="Unassembled WGS sequence"/>
</dbReference>
<dbReference type="RefSeq" id="WP_004295600.1">
    <property type="nucleotide sequence ID" value="NZ_BAABYJ010000001.1"/>
</dbReference>
<dbReference type="EMBL" id="VWLX01000018">
    <property type="protein sequence ID" value="KAA3801512.1"/>
    <property type="molecule type" value="Genomic_DNA"/>
</dbReference>
<dbReference type="Proteomes" id="UP001214017">
    <property type="component" value="Unassembled WGS sequence"/>
</dbReference>
<dbReference type="Proteomes" id="UP000266492">
    <property type="component" value="Unassembled WGS sequence"/>
</dbReference>
<dbReference type="AlphaFoldDB" id="A0A139KYG5"/>
<evidence type="ECO:0000313" key="20">
    <source>
        <dbReference type="Proteomes" id="UP000473905"/>
    </source>
</evidence>
<dbReference type="EMBL" id="VWFP01000015">
    <property type="protein sequence ID" value="KAA4625539.1"/>
    <property type="molecule type" value="Genomic_DNA"/>
</dbReference>
<dbReference type="EMBL" id="JAQNWR010000004">
    <property type="protein sequence ID" value="MDC2407906.1"/>
    <property type="molecule type" value="Genomic_DNA"/>
</dbReference>
<dbReference type="STRING" id="28116.Bovatus_01078"/>
<evidence type="ECO:0000313" key="1">
    <source>
        <dbReference type="EMBL" id="KAA3801512.1"/>
    </source>
</evidence>
<evidence type="ECO:0000313" key="8">
    <source>
        <dbReference type="EMBL" id="MDC2744237.1"/>
    </source>
</evidence>
<proteinExistence type="predicted"/>
<dbReference type="GeneID" id="29452889"/>
<reference evidence="13 14" key="1">
    <citation type="submission" date="2018-08" db="EMBL/GenBank/DDBJ databases">
        <title>A genome reference for cultivated species of the human gut microbiota.</title>
        <authorList>
            <person name="Zou Y."/>
            <person name="Xue W."/>
            <person name="Luo G."/>
        </authorList>
    </citation>
    <scope>NUCLEOTIDE SEQUENCE [LARGE SCALE GENOMIC DNA]</scope>
    <source>
        <strain evidence="11 15">AF04-46</strain>
        <strain evidence="10 13">AF20-9LB</strain>
        <strain evidence="12 14">AM17-48</strain>
    </source>
</reference>
<evidence type="ECO:0000313" key="2">
    <source>
        <dbReference type="EMBL" id="KAA3930463.1"/>
    </source>
</evidence>
<dbReference type="Proteomes" id="UP000424805">
    <property type="component" value="Unassembled WGS sequence"/>
</dbReference>
<dbReference type="Proteomes" id="UP001215078">
    <property type="component" value="Unassembled WGS sequence"/>
</dbReference>
<evidence type="ECO:0000313" key="6">
    <source>
        <dbReference type="EMBL" id="KAA4661853.1"/>
    </source>
</evidence>
<dbReference type="Proteomes" id="UP000365824">
    <property type="component" value="Unassembled WGS sequence"/>
</dbReference>
<dbReference type="Proteomes" id="UP000473905">
    <property type="component" value="Unassembled WGS sequence"/>
</dbReference>
<gene>
    <name evidence="12" type="ORF">DW206_09280</name>
    <name evidence="11" type="ORF">DWV35_17990</name>
    <name evidence="10" type="ORF">DWX70_13060</name>
    <name evidence="4" type="ORF">F3B85_07130</name>
    <name evidence="5" type="ORF">F3B90_15515</name>
    <name evidence="6" type="ORF">F3B98_21095</name>
    <name evidence="3" type="ORF">F3D66_25425</name>
    <name evidence="2" type="ORF">F3F25_04530</name>
    <name evidence="1" type="ORF">F3F51_20620</name>
    <name evidence="7" type="ORF">PO240_08485</name>
    <name evidence="8" type="ORF">PO382_18630</name>
    <name evidence="9" type="ORF">PQ628_00995</name>
</gene>
<dbReference type="EMBL" id="JAQQPO010000001">
    <property type="protein sequence ID" value="MDC7956783.1"/>
    <property type="molecule type" value="Genomic_DNA"/>
</dbReference>